<dbReference type="InterPro" id="IPR036871">
    <property type="entry name" value="PX_dom_sf"/>
</dbReference>
<dbReference type="PANTHER" id="PTHR10555:SF170">
    <property type="entry name" value="FI18122P1"/>
    <property type="match status" value="1"/>
</dbReference>
<dbReference type="OrthoDB" id="271164at2759"/>
<dbReference type="GO" id="GO:0042147">
    <property type="term" value="P:retrograde transport, endosome to Golgi"/>
    <property type="evidence" value="ECO:0007669"/>
    <property type="project" value="TreeGrafter"/>
</dbReference>
<name>A0A167L1B6_PHYB8</name>
<dbReference type="VEuPathDB" id="FungiDB:PHYBLDRAFT_116611"/>
<dbReference type="RefSeq" id="XP_018287406.1">
    <property type="nucleotide sequence ID" value="XM_018428530.1"/>
</dbReference>
<dbReference type="AlphaFoldDB" id="A0A167L1B6"/>
<keyword evidence="3" id="KW-1185">Reference proteome</keyword>
<feature type="domain" description="PX" evidence="1">
    <location>
        <begin position="16"/>
        <end position="90"/>
    </location>
</feature>
<dbReference type="InParanoid" id="A0A167L1B6"/>
<gene>
    <name evidence="2" type="ORF">PHYBLDRAFT_116611</name>
</gene>
<evidence type="ECO:0000259" key="1">
    <source>
        <dbReference type="PROSITE" id="PS50195"/>
    </source>
</evidence>
<evidence type="ECO:0000313" key="2">
    <source>
        <dbReference type="EMBL" id="OAD69366.1"/>
    </source>
</evidence>
<dbReference type="GO" id="GO:0005768">
    <property type="term" value="C:endosome"/>
    <property type="evidence" value="ECO:0007669"/>
    <property type="project" value="TreeGrafter"/>
</dbReference>
<organism evidence="2 3">
    <name type="scientific">Phycomyces blakesleeanus (strain ATCC 8743b / DSM 1359 / FGSC 10004 / NBRC 33097 / NRRL 1555)</name>
    <dbReference type="NCBI Taxonomy" id="763407"/>
    <lineage>
        <taxon>Eukaryota</taxon>
        <taxon>Fungi</taxon>
        <taxon>Fungi incertae sedis</taxon>
        <taxon>Mucoromycota</taxon>
        <taxon>Mucoromycotina</taxon>
        <taxon>Mucoromycetes</taxon>
        <taxon>Mucorales</taxon>
        <taxon>Phycomycetaceae</taxon>
        <taxon>Phycomyces</taxon>
    </lineage>
</organism>
<dbReference type="STRING" id="763407.A0A167L1B6"/>
<evidence type="ECO:0000313" key="3">
    <source>
        <dbReference type="Proteomes" id="UP000077315"/>
    </source>
</evidence>
<dbReference type="GO" id="GO:0035091">
    <property type="term" value="F:phosphatidylinositol binding"/>
    <property type="evidence" value="ECO:0007669"/>
    <property type="project" value="InterPro"/>
</dbReference>
<proteinExistence type="predicted"/>
<dbReference type="SUPFAM" id="SSF64268">
    <property type="entry name" value="PX domain"/>
    <property type="match status" value="1"/>
</dbReference>
<sequence>MKQSESLEIPKSGIRPYFEVTVEDPQKVGDAINAHIVYKVKTKTNSPVFRSPECVVARRYRDFLWLYNQLTLGNPGVVVPPVPEKHALGK</sequence>
<accession>A0A167L1B6</accession>
<dbReference type="GO" id="GO:0045053">
    <property type="term" value="P:protein retention in Golgi apparatus"/>
    <property type="evidence" value="ECO:0007669"/>
    <property type="project" value="TreeGrafter"/>
</dbReference>
<dbReference type="InterPro" id="IPR001683">
    <property type="entry name" value="PX_dom"/>
</dbReference>
<dbReference type="Pfam" id="PF00787">
    <property type="entry name" value="PX"/>
    <property type="match status" value="1"/>
</dbReference>
<dbReference type="PROSITE" id="PS50195">
    <property type="entry name" value="PX"/>
    <property type="match status" value="1"/>
</dbReference>
<dbReference type="GO" id="GO:0005829">
    <property type="term" value="C:cytosol"/>
    <property type="evidence" value="ECO:0007669"/>
    <property type="project" value="GOC"/>
</dbReference>
<reference evidence="3" key="1">
    <citation type="submission" date="2015-06" db="EMBL/GenBank/DDBJ databases">
        <title>Expansion of signal transduction pathways in fungi by whole-genome duplication.</title>
        <authorList>
            <consortium name="DOE Joint Genome Institute"/>
            <person name="Corrochano L.M."/>
            <person name="Kuo A."/>
            <person name="Marcet-Houben M."/>
            <person name="Polaino S."/>
            <person name="Salamov A."/>
            <person name="Villalobos J.M."/>
            <person name="Alvarez M.I."/>
            <person name="Avalos J."/>
            <person name="Benito E.P."/>
            <person name="Benoit I."/>
            <person name="Burger G."/>
            <person name="Camino L.P."/>
            <person name="Canovas D."/>
            <person name="Cerda-Olmedo E."/>
            <person name="Cheng J.-F."/>
            <person name="Dominguez A."/>
            <person name="Elias M."/>
            <person name="Eslava A.P."/>
            <person name="Glaser F."/>
            <person name="Grimwood J."/>
            <person name="Gutierrez G."/>
            <person name="Heitman J."/>
            <person name="Henrissat B."/>
            <person name="Iturriaga E.A."/>
            <person name="Lang B.F."/>
            <person name="Lavin J.L."/>
            <person name="Lee S."/>
            <person name="Li W."/>
            <person name="Lindquist E."/>
            <person name="Lopez-Garcia S."/>
            <person name="Luque E.M."/>
            <person name="Marcos A.T."/>
            <person name="Martin J."/>
            <person name="McCluskey K."/>
            <person name="Medina H.R."/>
            <person name="Miralles-Duran A."/>
            <person name="Miyazaki A."/>
            <person name="Munoz-Torres E."/>
            <person name="Oguiza J.A."/>
            <person name="Ohm R."/>
            <person name="Olmedo M."/>
            <person name="Orejas M."/>
            <person name="Ortiz-Castellanos L."/>
            <person name="Pisabarro A.G."/>
            <person name="Rodriguez-Romero J."/>
            <person name="Ruiz-Herrera J."/>
            <person name="Ruiz-Vazquez R."/>
            <person name="Sanz C."/>
            <person name="Schackwitz W."/>
            <person name="Schmutz J."/>
            <person name="Shahriari M."/>
            <person name="Shelest E."/>
            <person name="Silva-Franco F."/>
            <person name="Soanes D."/>
            <person name="Syed K."/>
            <person name="Tagua V.G."/>
            <person name="Talbot N.J."/>
            <person name="Thon M."/>
            <person name="De vries R.P."/>
            <person name="Wiebenga A."/>
            <person name="Yadav J.S."/>
            <person name="Braun E.L."/>
            <person name="Baker S."/>
            <person name="Garre V."/>
            <person name="Horwitz B."/>
            <person name="Torres-Martinez S."/>
            <person name="Idnurm A."/>
            <person name="Herrera-Estrella A."/>
            <person name="Gabaldon T."/>
            <person name="Grigoriev I.V."/>
        </authorList>
    </citation>
    <scope>NUCLEOTIDE SEQUENCE [LARGE SCALE GENOMIC DNA]</scope>
    <source>
        <strain evidence="3">NRRL 1555(-)</strain>
    </source>
</reference>
<dbReference type="Proteomes" id="UP000077315">
    <property type="component" value="Unassembled WGS sequence"/>
</dbReference>
<dbReference type="PANTHER" id="PTHR10555">
    <property type="entry name" value="SORTING NEXIN"/>
    <property type="match status" value="1"/>
</dbReference>
<dbReference type="GeneID" id="28989436"/>
<dbReference type="EMBL" id="KV440992">
    <property type="protein sequence ID" value="OAD69366.1"/>
    <property type="molecule type" value="Genomic_DNA"/>
</dbReference>
<protein>
    <recommendedName>
        <fullName evidence="1">PX domain-containing protein</fullName>
    </recommendedName>
</protein>
<dbReference type="Gene3D" id="3.30.1520.10">
    <property type="entry name" value="Phox-like domain"/>
    <property type="match status" value="1"/>
</dbReference>